<dbReference type="EMBL" id="AWSO01001041">
    <property type="protein sequence ID" value="ESK85645.1"/>
    <property type="molecule type" value="Genomic_DNA"/>
</dbReference>
<gene>
    <name evidence="1" type="ORF">Moror_9948</name>
</gene>
<accession>V2WZR1</accession>
<evidence type="ECO:0000313" key="2">
    <source>
        <dbReference type="Proteomes" id="UP000017559"/>
    </source>
</evidence>
<reference evidence="1 2" key="1">
    <citation type="journal article" date="2014" name="BMC Genomics">
        <title>Genome and secretome analysis of the hemibiotrophic fungal pathogen, Moniliophthora roreri, which causes frosty pod rot disease of cacao: mechanisms of the biotrophic and necrotrophic phases.</title>
        <authorList>
            <person name="Meinhardt L.W."/>
            <person name="Costa G.G.L."/>
            <person name="Thomazella D.P.T."/>
            <person name="Teixeira P.J.P.L."/>
            <person name="Carazzolle M.F."/>
            <person name="Schuster S.C."/>
            <person name="Carlson J.E."/>
            <person name="Guiltinan M.J."/>
            <person name="Mieczkowski P."/>
            <person name="Farmer A."/>
            <person name="Ramaraj T."/>
            <person name="Crozier J."/>
            <person name="Davis R.E."/>
            <person name="Shao J."/>
            <person name="Melnick R.L."/>
            <person name="Pereira G.A.G."/>
            <person name="Bailey B.A."/>
        </authorList>
    </citation>
    <scope>NUCLEOTIDE SEQUENCE [LARGE SCALE GENOMIC DNA]</scope>
    <source>
        <strain evidence="1 2">MCA 2997</strain>
    </source>
</reference>
<protein>
    <submittedName>
        <fullName evidence="1">Uncharacterized protein</fullName>
    </submittedName>
</protein>
<dbReference type="KEGG" id="mrr:Moror_9948"/>
<dbReference type="Proteomes" id="UP000017559">
    <property type="component" value="Unassembled WGS sequence"/>
</dbReference>
<keyword evidence="2" id="KW-1185">Reference proteome</keyword>
<sequence>MRKFRKLFPSSLGFEDFPYNGARIEFLRGNAGVQLEFASSVPERFRVTLQFATFIAKFLKKEYERVEASSQLTTDKYSSEPYKLLHSYLDVLASAKEGVWLGKVVEIPEKPFGGTNGSEQSTANVKRKAEELLSIKEGKRSRQG</sequence>
<dbReference type="AlphaFoldDB" id="V2WZR1"/>
<comment type="caution">
    <text evidence="1">The sequence shown here is derived from an EMBL/GenBank/DDBJ whole genome shotgun (WGS) entry which is preliminary data.</text>
</comment>
<proteinExistence type="predicted"/>
<evidence type="ECO:0000313" key="1">
    <source>
        <dbReference type="EMBL" id="ESK85645.1"/>
    </source>
</evidence>
<organism evidence="1 2">
    <name type="scientific">Moniliophthora roreri (strain MCA 2997)</name>
    <name type="common">Cocoa frosty pod rot fungus</name>
    <name type="synonym">Crinipellis roreri</name>
    <dbReference type="NCBI Taxonomy" id="1381753"/>
    <lineage>
        <taxon>Eukaryota</taxon>
        <taxon>Fungi</taxon>
        <taxon>Dikarya</taxon>
        <taxon>Basidiomycota</taxon>
        <taxon>Agaricomycotina</taxon>
        <taxon>Agaricomycetes</taxon>
        <taxon>Agaricomycetidae</taxon>
        <taxon>Agaricales</taxon>
        <taxon>Marasmiineae</taxon>
        <taxon>Marasmiaceae</taxon>
        <taxon>Moniliophthora</taxon>
    </lineage>
</organism>
<name>V2WZR1_MONRO</name>
<dbReference type="HOGENOM" id="CLU_1796973_0_0_1"/>